<dbReference type="Pfam" id="PF00200">
    <property type="entry name" value="Disintegrin"/>
    <property type="match status" value="1"/>
</dbReference>
<dbReference type="GO" id="GO:0005615">
    <property type="term" value="C:extracellular space"/>
    <property type="evidence" value="ECO:0007669"/>
    <property type="project" value="TreeGrafter"/>
</dbReference>
<feature type="compositionally biased region" description="Low complexity" evidence="12">
    <location>
        <begin position="797"/>
        <end position="827"/>
    </location>
</feature>
<feature type="binding site" evidence="11">
    <location>
        <position position="358"/>
    </location>
    <ligand>
        <name>Zn(2+)</name>
        <dbReference type="ChEBI" id="CHEBI:29105"/>
        <note>catalytic</note>
    </ligand>
</feature>
<dbReference type="GO" id="GO:0071222">
    <property type="term" value="P:cellular response to lipopolysaccharide"/>
    <property type="evidence" value="ECO:0007669"/>
    <property type="project" value="Ensembl"/>
</dbReference>
<dbReference type="FunFam" id="4.10.70.10:FF:000001">
    <property type="entry name" value="Disintegrin and metalloproteinase domain-containing protein 22"/>
    <property type="match status" value="1"/>
</dbReference>
<feature type="signal peptide" evidence="14">
    <location>
        <begin position="1"/>
        <end position="25"/>
    </location>
</feature>
<evidence type="ECO:0000256" key="10">
    <source>
        <dbReference type="PROSITE-ProRule" id="PRU00068"/>
    </source>
</evidence>
<dbReference type="InterPro" id="IPR006586">
    <property type="entry name" value="ADAM_Cys-rich"/>
</dbReference>
<feature type="domain" description="Peptidase M12B" evidence="16">
    <location>
        <begin position="207"/>
        <end position="417"/>
    </location>
</feature>
<dbReference type="OMA" id="DFTVFTY"/>
<evidence type="ECO:0000313" key="17">
    <source>
        <dbReference type="Ensembl" id="ENSSPUP00000013338.1"/>
    </source>
</evidence>
<keyword evidence="3" id="KW-0964">Secreted</keyword>
<dbReference type="GO" id="GO:0031293">
    <property type="term" value="P:membrane protein intracellular domain proteolysis"/>
    <property type="evidence" value="ECO:0007669"/>
    <property type="project" value="Ensembl"/>
</dbReference>
<feature type="disulfide bond" evidence="10">
    <location>
        <begin position="484"/>
        <end position="504"/>
    </location>
</feature>
<dbReference type="InterPro" id="IPR001590">
    <property type="entry name" value="Peptidase_M12B"/>
</dbReference>
<dbReference type="GO" id="GO:0043236">
    <property type="term" value="F:laminin binding"/>
    <property type="evidence" value="ECO:0007669"/>
    <property type="project" value="Ensembl"/>
</dbReference>
<dbReference type="GO" id="GO:0005886">
    <property type="term" value="C:plasma membrane"/>
    <property type="evidence" value="ECO:0007669"/>
    <property type="project" value="TreeGrafter"/>
</dbReference>
<keyword evidence="9" id="KW-1199">Hemostasis impairing toxin</keyword>
<dbReference type="GO" id="GO:0005178">
    <property type="term" value="F:integrin binding"/>
    <property type="evidence" value="ECO:0007669"/>
    <property type="project" value="Ensembl"/>
</dbReference>
<feature type="domain" description="Disintegrin" evidence="15">
    <location>
        <begin position="425"/>
        <end position="512"/>
    </location>
</feature>
<dbReference type="GO" id="GO:0030216">
    <property type="term" value="P:keratinocyte differentiation"/>
    <property type="evidence" value="ECO:0007669"/>
    <property type="project" value="Ensembl"/>
</dbReference>
<evidence type="ECO:0000256" key="9">
    <source>
        <dbReference type="ARBA" id="ARBA00023240"/>
    </source>
</evidence>
<dbReference type="GO" id="GO:0042542">
    <property type="term" value="P:response to hydrogen peroxide"/>
    <property type="evidence" value="ECO:0007669"/>
    <property type="project" value="Ensembl"/>
</dbReference>
<protein>
    <submittedName>
        <fullName evidence="17">ADAM metallopeptidase domain 9</fullName>
    </submittedName>
</protein>
<dbReference type="PROSITE" id="PS00427">
    <property type="entry name" value="DISINTEGRIN_1"/>
    <property type="match status" value="1"/>
</dbReference>
<dbReference type="Pfam" id="PF01421">
    <property type="entry name" value="Reprolysin"/>
    <property type="match status" value="1"/>
</dbReference>
<dbReference type="PANTHER" id="PTHR11905:SF136">
    <property type="entry name" value="DISINTEGRIN AND METALLOPROTEINASE DOMAIN-CONTAINING PROTEIN 9"/>
    <property type="match status" value="1"/>
</dbReference>
<dbReference type="Pfam" id="PF08516">
    <property type="entry name" value="ADAM_CR"/>
    <property type="match status" value="1"/>
</dbReference>
<evidence type="ECO:0000256" key="8">
    <source>
        <dbReference type="ARBA" id="ARBA00023157"/>
    </source>
</evidence>
<dbReference type="SMART" id="SM00050">
    <property type="entry name" value="DISIN"/>
    <property type="match status" value="1"/>
</dbReference>
<keyword evidence="6" id="KW-0378">Hydrolase</keyword>
<evidence type="ECO:0000256" key="6">
    <source>
        <dbReference type="ARBA" id="ARBA00022801"/>
    </source>
</evidence>
<sequence length="856" mass="95599">MEMARTRAVEICSLFLLLEALSLQAARPGFQKMSLLSSYEITVPQRLTRERREVPSVLSAQNKLSYVIQAEGKEHIIHLEKNNELLSKDFTVYTYTEEGTLQSENPDVQNHCQYQGYVEGIPGSTAAVSTCFGLRGLLQIENVSYGIEPMDSSSGFQHIIYRMENVKKEPMACGVTDTDPEKEHTEHQAPSMTQLLRKKRGILPQTRYVELFIVVDKERVFGLVLFLQSTLFILQYELLGRSQTAVREEMVHLANYLDSIYVMLNIRIVLVGLEIWTSKNMISIDGGAGDVLGNFVQWREKNLITRRRHDSAQFVLKKGFGGTAGMAYVGTVCSKSHAGGINVFGQISVQMFASIVAHELGHNLGMNHDDDRVCYCGAESCIMNSGASGSRNFSSCSEEDFEKLTLNKGGSCLLNVPRPDEAYSVPYCGNKLVDAGEECDCGSPKECEADPCCEADTCKLQSGAECAYGDCCKNCRYLPGGIECRASANECDLPEYCNGTSPFCQLDVTVQNGHPCHNEEAYCYNGACQYYDAQCQAIFGSRAKTAPNICFAEVNSKGDRFGNCGYHGHDYKKCSSWNAMCGKLQCENVKALPVFGIEPAIIQTPIRGTTCWGVDFQLGSDVPDPGMVNEGTKCDTGKICRHFQCVSVSVLNYDCDVQTKFQGHGVCNNNKNCHCDADWAPPYCDNKGYGGSVDSGPPYNDKDTSLRDGLLVFFFLIVPLIIFVVLVILNRKDIKRCFRRMMACCHQSRESMPVPPAQTDRDPRHFQNNVPCSPRGVPSHMAMQQNRYPVPSYTVNQQQQQHQSQQPYYQPYQYPPQHQEQQLQQHHLPARPPPPQQKNLPQEHYFPSRPAPLPPM</sequence>
<evidence type="ECO:0000256" key="2">
    <source>
        <dbReference type="ARBA" id="ARBA00004613"/>
    </source>
</evidence>
<evidence type="ECO:0000256" key="12">
    <source>
        <dbReference type="SAM" id="MobiDB-lite"/>
    </source>
</evidence>
<keyword evidence="5 11" id="KW-0479">Metal-binding</keyword>
<keyword evidence="7 11" id="KW-0862">Zinc</keyword>
<dbReference type="SMART" id="SM00608">
    <property type="entry name" value="ACR"/>
    <property type="match status" value="1"/>
</dbReference>
<dbReference type="GO" id="GO:0006509">
    <property type="term" value="P:membrane protein ectodomain proteolysis"/>
    <property type="evidence" value="ECO:0007669"/>
    <property type="project" value="Ensembl"/>
</dbReference>
<dbReference type="PANTHER" id="PTHR11905">
    <property type="entry name" value="ADAM A DISINTEGRIN AND METALLOPROTEASE DOMAIN"/>
    <property type="match status" value="1"/>
</dbReference>
<feature type="binding site" evidence="11">
    <location>
        <position position="368"/>
    </location>
    <ligand>
        <name>Zn(2+)</name>
        <dbReference type="ChEBI" id="CHEBI:29105"/>
        <note>catalytic</note>
    </ligand>
</feature>
<keyword evidence="13" id="KW-1133">Transmembrane helix</keyword>
<dbReference type="InterPro" id="IPR002870">
    <property type="entry name" value="Peptidase_M12B_N"/>
</dbReference>
<dbReference type="InterPro" id="IPR024079">
    <property type="entry name" value="MetalloPept_cat_dom_sf"/>
</dbReference>
<dbReference type="InterPro" id="IPR036436">
    <property type="entry name" value="Disintegrin_dom_sf"/>
</dbReference>
<accession>A0A8D0H267</accession>
<dbReference type="GO" id="GO:0034612">
    <property type="term" value="P:response to tumor necrosis factor"/>
    <property type="evidence" value="ECO:0007669"/>
    <property type="project" value="Ensembl"/>
</dbReference>
<evidence type="ECO:0000256" key="14">
    <source>
        <dbReference type="SAM" id="SignalP"/>
    </source>
</evidence>
<proteinExistence type="predicted"/>
<dbReference type="GO" id="GO:0005518">
    <property type="term" value="F:collagen binding"/>
    <property type="evidence" value="ECO:0007669"/>
    <property type="project" value="Ensembl"/>
</dbReference>
<reference evidence="17" key="1">
    <citation type="submission" date="2025-08" db="UniProtKB">
        <authorList>
            <consortium name="Ensembl"/>
        </authorList>
    </citation>
    <scope>IDENTIFICATION</scope>
</reference>
<dbReference type="GO" id="GO:0033631">
    <property type="term" value="P:cell-cell adhesion mediated by integrin"/>
    <property type="evidence" value="ECO:0007669"/>
    <property type="project" value="Ensembl"/>
</dbReference>
<keyword evidence="13" id="KW-0812">Transmembrane</keyword>
<keyword evidence="4" id="KW-0800">Toxin</keyword>
<dbReference type="GO" id="GO:0090729">
    <property type="term" value="F:toxin activity"/>
    <property type="evidence" value="ECO:0007669"/>
    <property type="project" value="UniProtKB-KW"/>
</dbReference>
<evidence type="ECO:0000256" key="1">
    <source>
        <dbReference type="ARBA" id="ARBA00001947"/>
    </source>
</evidence>
<dbReference type="FunFam" id="3.40.390.10:FF:000002">
    <property type="entry name" value="Disintegrin and metalloproteinase domain-containing protein 22"/>
    <property type="match status" value="1"/>
</dbReference>
<dbReference type="GO" id="GO:0010042">
    <property type="term" value="P:response to manganese ion"/>
    <property type="evidence" value="ECO:0007669"/>
    <property type="project" value="Ensembl"/>
</dbReference>
<dbReference type="CDD" id="cd04269">
    <property type="entry name" value="ZnMc_adamalysin_II_like"/>
    <property type="match status" value="1"/>
</dbReference>
<evidence type="ECO:0000256" key="4">
    <source>
        <dbReference type="ARBA" id="ARBA00022656"/>
    </source>
</evidence>
<dbReference type="GO" id="GO:0051592">
    <property type="term" value="P:response to calcium ion"/>
    <property type="evidence" value="ECO:0007669"/>
    <property type="project" value="Ensembl"/>
</dbReference>
<comment type="cofactor">
    <cofactor evidence="1">
        <name>Zn(2+)</name>
        <dbReference type="ChEBI" id="CHEBI:29105"/>
    </cofactor>
</comment>
<reference evidence="17" key="2">
    <citation type="submission" date="2025-09" db="UniProtKB">
        <authorList>
            <consortium name="Ensembl"/>
        </authorList>
    </citation>
    <scope>IDENTIFICATION</scope>
</reference>
<dbReference type="InterPro" id="IPR018358">
    <property type="entry name" value="Disintegrin_CS"/>
</dbReference>
<dbReference type="InterPro" id="IPR034027">
    <property type="entry name" value="Reprolysin_adamalysin"/>
</dbReference>
<dbReference type="GO" id="GO:0033630">
    <property type="term" value="P:positive regulation of cell adhesion mediated by integrin"/>
    <property type="evidence" value="ECO:0007669"/>
    <property type="project" value="Ensembl"/>
</dbReference>
<dbReference type="GO" id="GO:0007160">
    <property type="term" value="P:cell-matrix adhesion"/>
    <property type="evidence" value="ECO:0007669"/>
    <property type="project" value="Ensembl"/>
</dbReference>
<organism evidence="17 18">
    <name type="scientific">Sphenodon punctatus</name>
    <name type="common">Tuatara</name>
    <name type="synonym">Hatteria punctata</name>
    <dbReference type="NCBI Taxonomy" id="8508"/>
    <lineage>
        <taxon>Eukaryota</taxon>
        <taxon>Metazoa</taxon>
        <taxon>Chordata</taxon>
        <taxon>Craniata</taxon>
        <taxon>Vertebrata</taxon>
        <taxon>Euteleostomi</taxon>
        <taxon>Lepidosauria</taxon>
        <taxon>Sphenodontia</taxon>
        <taxon>Sphenodontidae</taxon>
        <taxon>Sphenodon</taxon>
    </lineage>
</organism>
<dbReference type="SUPFAM" id="SSF55486">
    <property type="entry name" value="Metalloproteases ('zincins'), catalytic domain"/>
    <property type="match status" value="1"/>
</dbReference>
<comment type="caution">
    <text evidence="11">Lacks conserved residue(s) required for the propagation of feature annotation.</text>
</comment>
<feature type="chain" id="PRO_5034306223" evidence="14">
    <location>
        <begin position="26"/>
        <end position="856"/>
    </location>
</feature>
<dbReference type="GeneTree" id="ENSGT00940000156239"/>
<comment type="subcellular location">
    <subcellularLocation>
        <location evidence="2">Secreted</location>
    </subcellularLocation>
</comment>
<dbReference type="AlphaFoldDB" id="A0A8D0H267"/>
<dbReference type="PROSITE" id="PS50214">
    <property type="entry name" value="DISINTEGRIN_2"/>
    <property type="match status" value="1"/>
</dbReference>
<feature type="disulfide bond" evidence="11">
    <location>
        <begin position="376"/>
        <end position="381"/>
    </location>
</feature>
<dbReference type="SUPFAM" id="SSF57552">
    <property type="entry name" value="Blood coagulation inhibitor (disintegrin)"/>
    <property type="match status" value="1"/>
</dbReference>
<dbReference type="Proteomes" id="UP000694392">
    <property type="component" value="Unplaced"/>
</dbReference>
<dbReference type="Gene3D" id="3.40.390.10">
    <property type="entry name" value="Collagenase (Catalytic Domain)"/>
    <property type="match status" value="1"/>
</dbReference>
<dbReference type="GO" id="GO:0042117">
    <property type="term" value="P:monocyte activation"/>
    <property type="evidence" value="ECO:0007669"/>
    <property type="project" value="Ensembl"/>
</dbReference>
<evidence type="ECO:0000256" key="3">
    <source>
        <dbReference type="ARBA" id="ARBA00022525"/>
    </source>
</evidence>
<dbReference type="GO" id="GO:0017124">
    <property type="term" value="F:SH3 domain binding"/>
    <property type="evidence" value="ECO:0007669"/>
    <property type="project" value="Ensembl"/>
</dbReference>
<dbReference type="GO" id="GO:0007179">
    <property type="term" value="P:transforming growth factor beta receptor signaling pathway"/>
    <property type="evidence" value="ECO:0007669"/>
    <property type="project" value="Ensembl"/>
</dbReference>
<evidence type="ECO:0000256" key="7">
    <source>
        <dbReference type="ARBA" id="ARBA00022833"/>
    </source>
</evidence>
<feature type="transmembrane region" description="Helical" evidence="13">
    <location>
        <begin position="710"/>
        <end position="730"/>
    </location>
</feature>
<dbReference type="Pfam" id="PF01562">
    <property type="entry name" value="Pep_M12B_propep"/>
    <property type="match status" value="1"/>
</dbReference>
<feature type="active site" evidence="11">
    <location>
        <position position="359"/>
    </location>
</feature>
<evidence type="ECO:0000259" key="16">
    <source>
        <dbReference type="PROSITE" id="PS50215"/>
    </source>
</evidence>
<evidence type="ECO:0000256" key="5">
    <source>
        <dbReference type="ARBA" id="ARBA00022723"/>
    </source>
</evidence>
<dbReference type="GO" id="GO:0051549">
    <property type="term" value="P:positive regulation of keratinocyte migration"/>
    <property type="evidence" value="ECO:0007669"/>
    <property type="project" value="Ensembl"/>
</dbReference>
<dbReference type="GO" id="GO:0034241">
    <property type="term" value="P:positive regulation of macrophage fusion"/>
    <property type="evidence" value="ECO:0007669"/>
    <property type="project" value="Ensembl"/>
</dbReference>
<keyword evidence="8 11" id="KW-1015">Disulfide bond</keyword>
<dbReference type="PROSITE" id="PS50215">
    <property type="entry name" value="ADAM_MEPRO"/>
    <property type="match status" value="1"/>
</dbReference>
<feature type="region of interest" description="Disordered" evidence="12">
    <location>
        <begin position="749"/>
        <end position="780"/>
    </location>
</feature>
<dbReference type="Gene3D" id="4.10.70.10">
    <property type="entry name" value="Disintegrin domain"/>
    <property type="match status" value="1"/>
</dbReference>
<gene>
    <name evidence="17" type="primary">ADAM9</name>
</gene>
<dbReference type="GO" id="GO:0043410">
    <property type="term" value="P:positive regulation of MAPK cascade"/>
    <property type="evidence" value="ECO:0007669"/>
    <property type="project" value="Ensembl"/>
</dbReference>
<feature type="region of interest" description="Disordered" evidence="12">
    <location>
        <begin position="792"/>
        <end position="856"/>
    </location>
</feature>
<evidence type="ECO:0000256" key="13">
    <source>
        <dbReference type="SAM" id="Phobius"/>
    </source>
</evidence>
<evidence type="ECO:0000313" key="18">
    <source>
        <dbReference type="Proteomes" id="UP000694392"/>
    </source>
</evidence>
<feature type="binding site" evidence="11">
    <location>
        <position position="362"/>
    </location>
    <ligand>
        <name>Zn(2+)</name>
        <dbReference type="ChEBI" id="CHEBI:29105"/>
        <note>catalytic</note>
    </ligand>
</feature>
<dbReference type="GO" id="GO:0050714">
    <property type="term" value="P:positive regulation of protein secretion"/>
    <property type="evidence" value="ECO:0007669"/>
    <property type="project" value="Ensembl"/>
</dbReference>
<dbReference type="Ensembl" id="ENSSPUT00000014220.1">
    <property type="protein sequence ID" value="ENSSPUP00000013338.1"/>
    <property type="gene ID" value="ENSSPUG00000010246.1"/>
</dbReference>
<dbReference type="InterPro" id="IPR001762">
    <property type="entry name" value="Disintegrin_dom"/>
</dbReference>
<dbReference type="GO" id="GO:0004222">
    <property type="term" value="F:metalloendopeptidase activity"/>
    <property type="evidence" value="ECO:0007669"/>
    <property type="project" value="Ensembl"/>
</dbReference>
<evidence type="ECO:0000259" key="15">
    <source>
        <dbReference type="PROSITE" id="PS50214"/>
    </source>
</evidence>
<keyword evidence="14" id="KW-0732">Signal</keyword>
<evidence type="ECO:0000256" key="11">
    <source>
        <dbReference type="PROSITE-ProRule" id="PRU00276"/>
    </source>
</evidence>
<keyword evidence="13" id="KW-0472">Membrane</keyword>
<dbReference type="GO" id="GO:0046872">
    <property type="term" value="F:metal ion binding"/>
    <property type="evidence" value="ECO:0007669"/>
    <property type="project" value="UniProtKB-KW"/>
</dbReference>
<name>A0A8D0H267_SPHPU</name>
<keyword evidence="18" id="KW-1185">Reference proteome</keyword>